<sequence length="230" mass="25910">MGVEEKLAVLDHIYRVYEGFIAEYETACRKGCARCCTRNVTLTTLEAYALSVRLVDEGRADFFEKLRGAIDLPRFIPRVTTNALAEICIRGEDPPEEASDPDWGACPFLEEGECPVYAVRPYGCRCMVSALRCDDTGFAEMDPFIVTVNNVVLQYLEHVDRDGYSGNLTDLLLFFASADNRRRYRAGSLGPPPEGLIRNRPIRALMVPPRHRQKMLSFIESLQKVPSNLP</sequence>
<organism evidence="1 2">
    <name type="scientific">Desulfococcus multivorans DSM 2059</name>
    <dbReference type="NCBI Taxonomy" id="1121405"/>
    <lineage>
        <taxon>Bacteria</taxon>
        <taxon>Pseudomonadati</taxon>
        <taxon>Thermodesulfobacteriota</taxon>
        <taxon>Desulfobacteria</taxon>
        <taxon>Desulfobacterales</taxon>
        <taxon>Desulfococcaceae</taxon>
        <taxon>Desulfococcus</taxon>
    </lineage>
</organism>
<dbReference type="Pfam" id="PF03692">
    <property type="entry name" value="CxxCxxCC"/>
    <property type="match status" value="1"/>
</dbReference>
<keyword evidence="2" id="KW-1185">Reference proteome</keyword>
<dbReference type="InterPro" id="IPR005358">
    <property type="entry name" value="Puta_zinc/iron-chelating_dom"/>
</dbReference>
<name>S7TGW5_DESML</name>
<evidence type="ECO:0008006" key="3">
    <source>
        <dbReference type="Google" id="ProtNLM"/>
    </source>
</evidence>
<dbReference type="OrthoDB" id="9779822at2"/>
<dbReference type="RefSeq" id="WP_020877656.1">
    <property type="nucleotide sequence ID" value="NZ_ATHJ01000105.1"/>
</dbReference>
<gene>
    <name evidence="1" type="ORF">dsmv_0545</name>
</gene>
<dbReference type="STRING" id="897.B2D07_15375"/>
<dbReference type="Proteomes" id="UP000014977">
    <property type="component" value="Unassembled WGS sequence"/>
</dbReference>
<dbReference type="eggNOG" id="COG0727">
    <property type="taxonomic scope" value="Bacteria"/>
</dbReference>
<dbReference type="AlphaFoldDB" id="S7TGW5"/>
<accession>S7TGW5</accession>
<protein>
    <recommendedName>
        <fullName evidence="3">Flagellin N-methylase</fullName>
    </recommendedName>
</protein>
<comment type="caution">
    <text evidence="1">The sequence shown here is derived from an EMBL/GenBank/DDBJ whole genome shotgun (WGS) entry which is preliminary data.</text>
</comment>
<dbReference type="EMBL" id="ATHJ01000105">
    <property type="protein sequence ID" value="EPR35840.1"/>
    <property type="molecule type" value="Genomic_DNA"/>
</dbReference>
<evidence type="ECO:0000313" key="1">
    <source>
        <dbReference type="EMBL" id="EPR35840.1"/>
    </source>
</evidence>
<evidence type="ECO:0000313" key="2">
    <source>
        <dbReference type="Proteomes" id="UP000014977"/>
    </source>
</evidence>
<proteinExistence type="predicted"/>
<reference evidence="1 2" key="1">
    <citation type="journal article" date="2013" name="Genome Announc.">
        <title>Draft genome sequences for three mercury-methylating, sulfate-reducing bacteria.</title>
        <authorList>
            <person name="Brown S.D."/>
            <person name="Hurt R.A.Jr."/>
            <person name="Gilmour C.C."/>
            <person name="Elias D.A."/>
        </authorList>
    </citation>
    <scope>NUCLEOTIDE SEQUENCE [LARGE SCALE GENOMIC DNA]</scope>
    <source>
        <strain evidence="1 2">DSM 2059</strain>
    </source>
</reference>